<sequence length="301" mass="34566">MPSLTEKLTEHGFESNDDYEFQVRCLLETPTSGIRALNIEGDGERRKTAFANALARALDFPQILYHDFTETHPPLPDVILPPSQDELGREEPPIEPFDRIVSEACAQSEGDPTVLILDQLQAADFREHIRLQRLIKDGFWEVRGGSYFANPNRLLIVLISEAPLYHALRQESFRLWIGRQSERQLVYHPADFDLGPEAQLVFDALTHLFEALGAAPTRREFTRLLNDLRLHVRTTDHLRLSLYGRLEVIERESLSDPRLQEVQQQILEAAQTWLVSEHIELADERPDPDPNADPDPNQKQR</sequence>
<keyword evidence="3" id="KW-1185">Reference proteome</keyword>
<dbReference type="OrthoDB" id="5780201at2"/>
<reference evidence="2 3" key="1">
    <citation type="submission" date="2019-11" db="EMBL/GenBank/DDBJ databases">
        <title>Whole-genome sequence of the anaerobic purple sulfur bacterium Allochromatium palmeri DSM 15591.</title>
        <authorList>
            <person name="Kyndt J.A."/>
            <person name="Meyer T.E."/>
        </authorList>
    </citation>
    <scope>NUCLEOTIDE SEQUENCE [LARGE SCALE GENOMIC DNA]</scope>
    <source>
        <strain evidence="2 3">DSM 15591</strain>
    </source>
</reference>
<accession>A0A6N8EB22</accession>
<organism evidence="2 3">
    <name type="scientific">Allochromatium palmeri</name>
    <dbReference type="NCBI Taxonomy" id="231048"/>
    <lineage>
        <taxon>Bacteria</taxon>
        <taxon>Pseudomonadati</taxon>
        <taxon>Pseudomonadota</taxon>
        <taxon>Gammaproteobacteria</taxon>
        <taxon>Chromatiales</taxon>
        <taxon>Chromatiaceae</taxon>
        <taxon>Allochromatium</taxon>
    </lineage>
</organism>
<evidence type="ECO:0008006" key="4">
    <source>
        <dbReference type="Google" id="ProtNLM"/>
    </source>
</evidence>
<dbReference type="AlphaFoldDB" id="A0A6N8EB22"/>
<dbReference type="EMBL" id="WNKT01000019">
    <property type="protein sequence ID" value="MTW21463.1"/>
    <property type="molecule type" value="Genomic_DNA"/>
</dbReference>
<evidence type="ECO:0000256" key="1">
    <source>
        <dbReference type="SAM" id="MobiDB-lite"/>
    </source>
</evidence>
<evidence type="ECO:0000313" key="2">
    <source>
        <dbReference type="EMBL" id="MTW21463.1"/>
    </source>
</evidence>
<feature type="region of interest" description="Disordered" evidence="1">
    <location>
        <begin position="280"/>
        <end position="301"/>
    </location>
</feature>
<gene>
    <name evidence="2" type="ORF">GJ668_10190</name>
</gene>
<dbReference type="Proteomes" id="UP000434044">
    <property type="component" value="Unassembled WGS sequence"/>
</dbReference>
<proteinExistence type="predicted"/>
<name>A0A6N8EB22_9GAMM</name>
<comment type="caution">
    <text evidence="2">The sequence shown here is derived from an EMBL/GenBank/DDBJ whole genome shotgun (WGS) entry which is preliminary data.</text>
</comment>
<protein>
    <recommendedName>
        <fullName evidence="4">AAA family ATPase</fullName>
    </recommendedName>
</protein>
<evidence type="ECO:0000313" key="3">
    <source>
        <dbReference type="Proteomes" id="UP000434044"/>
    </source>
</evidence>
<dbReference type="RefSeq" id="WP_155450050.1">
    <property type="nucleotide sequence ID" value="NZ_WNKT01000019.1"/>
</dbReference>